<feature type="region of interest" description="Disordered" evidence="1">
    <location>
        <begin position="103"/>
        <end position="123"/>
    </location>
</feature>
<evidence type="ECO:0000256" key="1">
    <source>
        <dbReference type="SAM" id="MobiDB-lite"/>
    </source>
</evidence>
<dbReference type="OrthoDB" id="9816534at2"/>
<protein>
    <submittedName>
        <fullName evidence="2">Uncharacterized protein</fullName>
    </submittedName>
</protein>
<organism evidence="2 3">
    <name type="scientific">Saccharopolyspora elongata</name>
    <dbReference type="NCBI Taxonomy" id="2530387"/>
    <lineage>
        <taxon>Bacteria</taxon>
        <taxon>Bacillati</taxon>
        <taxon>Actinomycetota</taxon>
        <taxon>Actinomycetes</taxon>
        <taxon>Pseudonocardiales</taxon>
        <taxon>Pseudonocardiaceae</taxon>
        <taxon>Saccharopolyspora</taxon>
    </lineage>
</organism>
<name>A0A4R4XZM4_9PSEU</name>
<dbReference type="SUPFAM" id="SSF52540">
    <property type="entry name" value="P-loop containing nucleoside triphosphate hydrolases"/>
    <property type="match status" value="1"/>
</dbReference>
<reference evidence="2 3" key="1">
    <citation type="submission" date="2019-03" db="EMBL/GenBank/DDBJ databases">
        <title>Draft genome sequences of novel Actinobacteria.</title>
        <authorList>
            <person name="Sahin N."/>
            <person name="Ay H."/>
            <person name="Saygin H."/>
        </authorList>
    </citation>
    <scope>NUCLEOTIDE SEQUENCE [LARGE SCALE GENOMIC DNA]</scope>
    <source>
        <strain evidence="2 3">7K502</strain>
    </source>
</reference>
<gene>
    <name evidence="2" type="ORF">E1288_41380</name>
</gene>
<dbReference type="Proteomes" id="UP000294947">
    <property type="component" value="Unassembled WGS sequence"/>
</dbReference>
<accession>A0A4R4XZM4</accession>
<dbReference type="InterPro" id="IPR027417">
    <property type="entry name" value="P-loop_NTPase"/>
</dbReference>
<dbReference type="EMBL" id="SMKW01000104">
    <property type="protein sequence ID" value="TDD36800.1"/>
    <property type="molecule type" value="Genomic_DNA"/>
</dbReference>
<evidence type="ECO:0000313" key="2">
    <source>
        <dbReference type="EMBL" id="TDD36800.1"/>
    </source>
</evidence>
<keyword evidence="3" id="KW-1185">Reference proteome</keyword>
<proteinExistence type="predicted"/>
<evidence type="ECO:0000313" key="3">
    <source>
        <dbReference type="Proteomes" id="UP000294947"/>
    </source>
</evidence>
<dbReference type="AlphaFoldDB" id="A0A4R4XZM4"/>
<comment type="caution">
    <text evidence="2">The sequence shown here is derived from an EMBL/GenBank/DDBJ whole genome shotgun (WGS) entry which is preliminary data.</text>
</comment>
<sequence>MWNGEGRVFRRPFPARNWSGTPGTTAFLSLPPTNVHVLTGRNGVGKSVLLNRMVAAVADVRATGVDSGQVVTNGATDRATLMNVVSVSFSAFDDLCRYHENRKRSNTPISDSGLPHPRIVAHQ</sequence>
<dbReference type="RefSeq" id="WP_132494134.1">
    <property type="nucleotide sequence ID" value="NZ_SMKW01000104.1"/>
</dbReference>